<dbReference type="Proteomes" id="UP000193380">
    <property type="component" value="Unassembled WGS sequence"/>
</dbReference>
<dbReference type="PANTHER" id="PTHR14256">
    <property type="entry name" value="NADH-UBIQUINONE OXIDOREDUCTASE MLRQ SUBUNIT"/>
    <property type="match status" value="1"/>
</dbReference>
<evidence type="ECO:0000313" key="4">
    <source>
        <dbReference type="Proteomes" id="UP000193380"/>
    </source>
</evidence>
<dbReference type="STRING" id="8022.A0A060YW46"/>
<organism evidence="2 4">
    <name type="scientific">Oncorhynchus mykiss</name>
    <name type="common">Rainbow trout</name>
    <name type="synonym">Salmo gairdneri</name>
    <dbReference type="NCBI Taxonomy" id="8022"/>
    <lineage>
        <taxon>Eukaryota</taxon>
        <taxon>Metazoa</taxon>
        <taxon>Chordata</taxon>
        <taxon>Craniata</taxon>
        <taxon>Vertebrata</taxon>
        <taxon>Euteleostomi</taxon>
        <taxon>Actinopterygii</taxon>
        <taxon>Neopterygii</taxon>
        <taxon>Teleostei</taxon>
        <taxon>Protacanthopterygii</taxon>
        <taxon>Salmoniformes</taxon>
        <taxon>Salmonidae</taxon>
        <taxon>Salmoninae</taxon>
        <taxon>Oncorhynchus</taxon>
    </lineage>
</organism>
<evidence type="ECO:0000256" key="1">
    <source>
        <dbReference type="SAM" id="Phobius"/>
    </source>
</evidence>
<dbReference type="Ensembl" id="ENSOMYT00000026772.2">
    <property type="protein sequence ID" value="ENSOMYP00000024454.1"/>
    <property type="gene ID" value="ENSOMYG00000011602.2"/>
</dbReference>
<evidence type="ECO:0000313" key="5">
    <source>
        <dbReference type="Proteomes" id="UP000694395"/>
    </source>
</evidence>
<accession>A0A060YW46</accession>
<dbReference type="PaxDb" id="8022-A0A060YW46"/>
<sequence>MKDLLYTVRIDTEWNLKNKMKFGLIQIMRKRKQVIPLIGCMALSTAGAIFASLYFLFTKNDVILNKSRIPEPWEGVDPSKPQKVIYNITSTISMSISVLSTLALASVAICVSGSFSVLLSHTNRAALPSITITHSSWAGIIPF</sequence>
<dbReference type="PANTHER" id="PTHR14256:SF3">
    <property type="entry name" value="NORMAL MUCOSA OF ESOPHAGUS-SPECIFIC GENE 1 PROTEIN"/>
    <property type="match status" value="1"/>
</dbReference>
<reference evidence="2" key="1">
    <citation type="journal article" date="2014" name="Nat. Commun.">
        <title>The rainbow trout genome provides novel insights into evolution after whole-genome duplication in vertebrates.</title>
        <authorList>
            <person name="Berthelot C."/>
            <person name="Brunet F."/>
            <person name="Chalopin D."/>
            <person name="Juanchich A."/>
            <person name="Bernard M."/>
            <person name="Noel B."/>
            <person name="Bento P."/>
            <person name="Da Silva C."/>
            <person name="Labadie K."/>
            <person name="Alberti A."/>
            <person name="Aury J.M."/>
            <person name="Louis A."/>
            <person name="Dehais P."/>
            <person name="Bardou P."/>
            <person name="Montfort J."/>
            <person name="Klopp C."/>
            <person name="Cabau C."/>
            <person name="Gaspin C."/>
            <person name="Thorgaard G.H."/>
            <person name="Boussaha M."/>
            <person name="Quillet E."/>
            <person name="Guyomard R."/>
            <person name="Galiana D."/>
            <person name="Bobe J."/>
            <person name="Volff J.N."/>
            <person name="Genet C."/>
            <person name="Wincker P."/>
            <person name="Jaillon O."/>
            <person name="Roest Crollius H."/>
            <person name="Guiguen Y."/>
        </authorList>
    </citation>
    <scope>NUCLEOTIDE SEQUENCE [LARGE SCALE GENOMIC DNA]</scope>
</reference>
<keyword evidence="1" id="KW-0812">Transmembrane</keyword>
<reference evidence="3 5" key="3">
    <citation type="submission" date="2020-07" db="EMBL/GenBank/DDBJ databases">
        <title>A long reads based de novo assembly of the rainbow trout Arlee double haploid line genome.</title>
        <authorList>
            <person name="Gao G."/>
            <person name="Palti Y."/>
        </authorList>
    </citation>
    <scope>NUCLEOTIDE SEQUENCE [LARGE SCALE GENOMIC DNA]</scope>
</reference>
<protein>
    <submittedName>
        <fullName evidence="3">Normal mucosa of esophagus-specific 1 protein</fullName>
    </submittedName>
</protein>
<dbReference type="InterPro" id="IPR010530">
    <property type="entry name" value="B12D"/>
</dbReference>
<evidence type="ECO:0000313" key="2">
    <source>
        <dbReference type="EMBL" id="CDQ95777.1"/>
    </source>
</evidence>
<gene>
    <name evidence="3" type="primary">nmes1</name>
    <name evidence="2" type="ORF">GSONMT00060754001</name>
</gene>
<dbReference type="Proteomes" id="UP000694395">
    <property type="component" value="Chromosome 21"/>
</dbReference>
<feature type="transmembrane region" description="Helical" evidence="1">
    <location>
        <begin position="96"/>
        <end position="119"/>
    </location>
</feature>
<evidence type="ECO:0000313" key="3">
    <source>
        <dbReference type="Ensembl" id="ENSOMYP00000024454.1"/>
    </source>
</evidence>
<dbReference type="GeneTree" id="ENSGT00990000210244"/>
<keyword evidence="1" id="KW-0472">Membrane</keyword>
<proteinExistence type="predicted"/>
<keyword evidence="5" id="KW-1185">Reference proteome</keyword>
<reference evidence="3" key="4">
    <citation type="submission" date="2025-05" db="UniProtKB">
        <authorList>
            <consortium name="Ensembl"/>
        </authorList>
    </citation>
    <scope>IDENTIFICATION</scope>
</reference>
<name>A0A060YW46_ONCMY</name>
<reference evidence="2" key="2">
    <citation type="submission" date="2014-03" db="EMBL/GenBank/DDBJ databases">
        <authorList>
            <person name="Genoscope - CEA"/>
        </authorList>
    </citation>
    <scope>NUCLEOTIDE SEQUENCE</scope>
</reference>
<dbReference type="EMBL" id="FR922670">
    <property type="protein sequence ID" value="CDQ95777.1"/>
    <property type="molecule type" value="Genomic_DNA"/>
</dbReference>
<feature type="transmembrane region" description="Helical" evidence="1">
    <location>
        <begin position="34"/>
        <end position="57"/>
    </location>
</feature>
<dbReference type="Pfam" id="PF06522">
    <property type="entry name" value="B12D"/>
    <property type="match status" value="1"/>
</dbReference>
<dbReference type="AlphaFoldDB" id="A0A060YW46"/>
<keyword evidence="1" id="KW-1133">Transmembrane helix</keyword>